<organism evidence="6 7">
    <name type="scientific">Microbacterium azadirachtae</name>
    <dbReference type="NCBI Taxonomy" id="582680"/>
    <lineage>
        <taxon>Bacteria</taxon>
        <taxon>Bacillati</taxon>
        <taxon>Actinomycetota</taxon>
        <taxon>Actinomycetes</taxon>
        <taxon>Micrococcales</taxon>
        <taxon>Microbacteriaceae</taxon>
        <taxon>Microbacterium</taxon>
    </lineage>
</organism>
<dbReference type="PANTHER" id="PTHR30173:SF43">
    <property type="entry name" value="ECF RNA POLYMERASE SIGMA FACTOR SIGI-RELATED"/>
    <property type="match status" value="1"/>
</dbReference>
<evidence type="ECO:0000256" key="1">
    <source>
        <dbReference type="ARBA" id="ARBA00010641"/>
    </source>
</evidence>
<protein>
    <submittedName>
        <fullName evidence="6">ECF RNA polymerase sigma factor SigJ</fullName>
    </submittedName>
</protein>
<dbReference type="PANTHER" id="PTHR30173">
    <property type="entry name" value="SIGMA 19 FACTOR"/>
    <property type="match status" value="1"/>
</dbReference>
<dbReference type="InterPro" id="IPR052704">
    <property type="entry name" value="ECF_Sigma-70_Domain"/>
</dbReference>
<keyword evidence="4" id="KW-0804">Transcription</keyword>
<dbReference type="InterPro" id="IPR013249">
    <property type="entry name" value="RNA_pol_sigma70_r4_t2"/>
</dbReference>
<comment type="similarity">
    <text evidence="1">Belongs to the sigma-70 factor family. ECF subfamily.</text>
</comment>
<dbReference type="InterPro" id="IPR014284">
    <property type="entry name" value="RNA_pol_sigma-70_dom"/>
</dbReference>
<dbReference type="InterPro" id="IPR013324">
    <property type="entry name" value="RNA_pol_sigma_r3/r4-like"/>
</dbReference>
<keyword evidence="2" id="KW-0805">Transcription regulation</keyword>
<dbReference type="NCBIfam" id="TIGR02937">
    <property type="entry name" value="sigma70-ECF"/>
    <property type="match status" value="1"/>
</dbReference>
<name>A0A0F0LI09_9MICO</name>
<gene>
    <name evidence="6" type="primary">sigJ_2</name>
    <name evidence="6" type="ORF">RS86_02771</name>
</gene>
<sequence length="308" mass="33179">MTLVSPATRAWQAERGRLIGIAYRMLGDYGHAEDIVSEVAIEALQQERAERPDPDGPEADIPSAAGRVRSWPAWLTTVCVRRSIDRVRALAAMREDYIGPWLPEPVATSRLPEDAVADRELLSLALLHMAEQLAPEARAAIVLHRAFGMSAVEIAPILEKSPAAVRQLVSRGERRLRLADDPSVTRAADPAALGALLAAVEHGDISGVLALLSDDAILWNDGGGKVSAARNPIFGADRVRRFLVGVLHKATADPALPFSVQRLDVNGEPAIAFLRSGRTDVLALEFGADGLIHGLRQVCNPDKLAYVL</sequence>
<dbReference type="RefSeq" id="WP_045272809.1">
    <property type="nucleotide sequence ID" value="NZ_JYIX01000037.1"/>
</dbReference>
<dbReference type="Proteomes" id="UP000033740">
    <property type="component" value="Unassembled WGS sequence"/>
</dbReference>
<dbReference type="GO" id="GO:0016987">
    <property type="term" value="F:sigma factor activity"/>
    <property type="evidence" value="ECO:0007669"/>
    <property type="project" value="UniProtKB-KW"/>
</dbReference>
<dbReference type="Gene3D" id="1.10.10.10">
    <property type="entry name" value="Winged helix-like DNA-binding domain superfamily/Winged helix DNA-binding domain"/>
    <property type="match status" value="1"/>
</dbReference>
<keyword evidence="7" id="KW-1185">Reference proteome</keyword>
<reference evidence="6 7" key="1">
    <citation type="submission" date="2015-02" db="EMBL/GenBank/DDBJ databases">
        <title>Draft genome sequences of ten Microbacterium spp. with emphasis on heavy metal contaminated environments.</title>
        <authorList>
            <person name="Corretto E."/>
        </authorList>
    </citation>
    <scope>NUCLEOTIDE SEQUENCE [LARGE SCALE GENOMIC DNA]</scope>
    <source>
        <strain evidence="6 7">ARN176</strain>
    </source>
</reference>
<evidence type="ECO:0000259" key="5">
    <source>
        <dbReference type="Pfam" id="PF08281"/>
    </source>
</evidence>
<dbReference type="STRING" id="582680.RS86_02771"/>
<evidence type="ECO:0000313" key="6">
    <source>
        <dbReference type="EMBL" id="KJL32299.1"/>
    </source>
</evidence>
<feature type="domain" description="RNA polymerase sigma factor 70 region 4 type 2" evidence="5">
    <location>
        <begin position="124"/>
        <end position="176"/>
    </location>
</feature>
<evidence type="ECO:0000256" key="3">
    <source>
        <dbReference type="ARBA" id="ARBA00023082"/>
    </source>
</evidence>
<dbReference type="InterPro" id="IPR036388">
    <property type="entry name" value="WH-like_DNA-bd_sf"/>
</dbReference>
<dbReference type="SUPFAM" id="SSF88946">
    <property type="entry name" value="Sigma2 domain of RNA polymerase sigma factors"/>
    <property type="match status" value="1"/>
</dbReference>
<evidence type="ECO:0000256" key="2">
    <source>
        <dbReference type="ARBA" id="ARBA00023015"/>
    </source>
</evidence>
<dbReference type="EMBL" id="JYIX01000037">
    <property type="protein sequence ID" value="KJL32299.1"/>
    <property type="molecule type" value="Genomic_DNA"/>
</dbReference>
<evidence type="ECO:0000256" key="4">
    <source>
        <dbReference type="ARBA" id="ARBA00023163"/>
    </source>
</evidence>
<dbReference type="SUPFAM" id="SSF54427">
    <property type="entry name" value="NTF2-like"/>
    <property type="match status" value="1"/>
</dbReference>
<dbReference type="AlphaFoldDB" id="A0A0F0LI09"/>
<dbReference type="PATRIC" id="fig|582680.6.peg.2843"/>
<keyword evidence="3" id="KW-0731">Sigma factor</keyword>
<dbReference type="Gene3D" id="1.10.1740.10">
    <property type="match status" value="1"/>
</dbReference>
<proteinExistence type="inferred from homology"/>
<dbReference type="GO" id="GO:0006352">
    <property type="term" value="P:DNA-templated transcription initiation"/>
    <property type="evidence" value="ECO:0007669"/>
    <property type="project" value="InterPro"/>
</dbReference>
<dbReference type="Pfam" id="PF08281">
    <property type="entry name" value="Sigma70_r4_2"/>
    <property type="match status" value="1"/>
</dbReference>
<dbReference type="InterPro" id="IPR032710">
    <property type="entry name" value="NTF2-like_dom_sf"/>
</dbReference>
<accession>A0A0F0LI09</accession>
<comment type="caution">
    <text evidence="6">The sequence shown here is derived from an EMBL/GenBank/DDBJ whole genome shotgun (WGS) entry which is preliminary data.</text>
</comment>
<dbReference type="Gene3D" id="3.10.450.50">
    <property type="match status" value="1"/>
</dbReference>
<dbReference type="GO" id="GO:0003677">
    <property type="term" value="F:DNA binding"/>
    <property type="evidence" value="ECO:0007669"/>
    <property type="project" value="InterPro"/>
</dbReference>
<dbReference type="InterPro" id="IPR013325">
    <property type="entry name" value="RNA_pol_sigma_r2"/>
</dbReference>
<dbReference type="SUPFAM" id="SSF88659">
    <property type="entry name" value="Sigma3 and sigma4 domains of RNA polymerase sigma factors"/>
    <property type="match status" value="1"/>
</dbReference>
<evidence type="ECO:0000313" key="7">
    <source>
        <dbReference type="Proteomes" id="UP000033740"/>
    </source>
</evidence>